<proteinExistence type="predicted"/>
<reference evidence="1 2" key="3">
    <citation type="journal article" date="2010" name="Sequencing">
        <title>Complete Genome Sequence of Rothia mucilaginosa DY-18: A Clinical Isolate with Dense Meshwork-Like Structures from a Persistent Apical Periodontitis Lesion.</title>
        <authorList>
            <person name="Yamane K."/>
            <person name="Nambu T."/>
            <person name="Yamanaka T."/>
            <person name="Mashimo C."/>
            <person name="Sugimori C."/>
            <person name="Leung K.-P."/>
            <person name="Fukushima H."/>
        </authorList>
    </citation>
    <scope>NUCLEOTIDE SEQUENCE [LARGE SCALE GENOMIC DNA]</scope>
    <source>
        <strain evidence="1 2">DY-18</strain>
    </source>
</reference>
<name>D2NP94_ROTMD</name>
<keyword evidence="2" id="KW-1185">Reference proteome</keyword>
<dbReference type="Proteomes" id="UP000001883">
    <property type="component" value="Chromosome"/>
</dbReference>
<organism evidence="1 2">
    <name type="scientific">Rothia mucilaginosa (strain DY-18)</name>
    <name type="common">Stomatococcus mucilaginosus</name>
    <dbReference type="NCBI Taxonomy" id="680646"/>
    <lineage>
        <taxon>Bacteria</taxon>
        <taxon>Bacillati</taxon>
        <taxon>Actinomycetota</taxon>
        <taxon>Actinomycetes</taxon>
        <taxon>Micrococcales</taxon>
        <taxon>Micrococcaceae</taxon>
        <taxon>Rothia</taxon>
    </lineage>
</organism>
<accession>D2NP94</accession>
<evidence type="ECO:0000313" key="1">
    <source>
        <dbReference type="EMBL" id="BAI65462.1"/>
    </source>
</evidence>
<reference evidence="1 2" key="2">
    <citation type="journal article" date="2010" name="J Osaka Dent Univ">
        <title>Isolation and identification of Rothia mucilaginosa from persistent apical periodontitis lesions.</title>
        <authorList>
            <person name="Yamane K."/>
            <person name="Yoshida M."/>
            <person name="Fujihira T."/>
            <person name="Baba T."/>
            <person name="Tsuji N."/>
            <person name="Hayashi H."/>
            <person name="Sugimori C."/>
            <person name="Yamanaka T."/>
            <person name="Mashimo C."/>
            <person name="Nambu T."/>
            <person name="Kawai H."/>
            <person name="Fukushima H."/>
        </authorList>
    </citation>
    <scope>NUCLEOTIDE SEQUENCE [LARGE SCALE GENOMIC DNA]</scope>
    <source>
        <strain evidence="1 2">DY-18</strain>
    </source>
</reference>
<dbReference type="KEGG" id="rmu:RMDY18_16300"/>
<protein>
    <submittedName>
        <fullName evidence="1">Heterodisulfide reductase, subunit C</fullName>
    </submittedName>
</protein>
<reference evidence="2" key="1">
    <citation type="submission" date="2009-07" db="EMBL/GenBank/DDBJ databases">
        <title>Complete genome sequence of Rothia mucilaginosa DJ.</title>
        <authorList>
            <person name="Yamane K."/>
            <person name="Nambu T."/>
            <person name="Mashimo C."/>
            <person name="Sugimori C."/>
            <person name="Yamanaka T."/>
            <person name="Leung K."/>
            <person name="Fukushima H."/>
        </authorList>
    </citation>
    <scope>NUCLEOTIDE SEQUENCE [LARGE SCALE GENOMIC DNA]</scope>
    <source>
        <strain evidence="2">DY-18</strain>
    </source>
</reference>
<dbReference type="AlphaFoldDB" id="D2NP94"/>
<dbReference type="EMBL" id="AP011540">
    <property type="protein sequence ID" value="BAI65462.1"/>
    <property type="molecule type" value="Genomic_DNA"/>
</dbReference>
<evidence type="ECO:0000313" key="2">
    <source>
        <dbReference type="Proteomes" id="UP000001883"/>
    </source>
</evidence>
<sequence length="484" mass="49736">MLLSQMRYPRGVPLSQAILELCLLACRCGTGCFLECQARGALVANRGGVATEDLVQSPGGHNANGTLGGGDCRAVVAAVHDPCQRAANGLALEVCNALPQAQTCHNTNGLVVVVGQGLAAASSQQVLSQNNSLAGSVLSVGNAEAAHAATGEIRNSCVVACSPSTLNHAVVAGDAQVCAHANAATLVNREVGVLQHRGCCHACGPDQGVGLDLACGGLVSHVNQLQVTVGCVGEGGVQQDFDAARTQLCNDLLCTVCGNLGHDARCSLNHDEVQVRNGKTLVALHSNACHVLELGDGLNASEATTNNDEGQGTTTCFRVGQHGCDLDAVQNPVTNRNCLFNGFQTDSNLCQTRNRECTGHSACAEDDLVVLQLEGLTVIGGLHYSGAVCVVDGENAAGDQLGVAQVLAQRHSCVTAFHGTCCNLGEEGLVSHVGVRLNDGDNATGLLDSLLDLLSNGEADVAATDDQDARTVLCHLSECHFVTS</sequence>
<dbReference type="HOGENOM" id="CLU_563687_0_0_11"/>
<gene>
    <name evidence="1" type="ordered locus">RMDY18_16300</name>
</gene>